<keyword evidence="12" id="KW-1185">Reference proteome</keyword>
<dbReference type="EMBL" id="CP065745">
    <property type="protein sequence ID" value="QPR54311.1"/>
    <property type="molecule type" value="Genomic_DNA"/>
</dbReference>
<dbReference type="KEGG" id="aall:I6G90_18130"/>
<proteinExistence type="inferred from homology"/>
<dbReference type="AlphaFoldDB" id="A0A0T6UBN2"/>
<keyword evidence="5 8" id="KW-0812">Transmembrane</keyword>
<feature type="transmembrane region" description="Helical" evidence="8">
    <location>
        <begin position="6"/>
        <end position="27"/>
    </location>
</feature>
<dbReference type="Gene3D" id="1.20.1530.20">
    <property type="match status" value="1"/>
</dbReference>
<keyword evidence="4" id="KW-1003">Cell membrane</keyword>
<dbReference type="Proteomes" id="UP001302667">
    <property type="component" value="Chromosome"/>
</dbReference>
<dbReference type="GO" id="GO:0055085">
    <property type="term" value="P:transmembrane transport"/>
    <property type="evidence" value="ECO:0007669"/>
    <property type="project" value="InterPro"/>
</dbReference>
<dbReference type="InterPro" id="IPR038770">
    <property type="entry name" value="Na+/solute_symporter_sf"/>
</dbReference>
<evidence type="ECO:0000313" key="12">
    <source>
        <dbReference type="Proteomes" id="UP001302667"/>
    </source>
</evidence>
<dbReference type="Pfam" id="PF03547">
    <property type="entry name" value="Mem_trans"/>
    <property type="match status" value="2"/>
</dbReference>
<comment type="subcellular location">
    <subcellularLocation>
        <location evidence="1">Cell membrane</location>
        <topology evidence="1">Multi-pass membrane protein</topology>
    </subcellularLocation>
</comment>
<dbReference type="InterPro" id="IPR004776">
    <property type="entry name" value="Mem_transp_PIN-like"/>
</dbReference>
<feature type="transmembrane region" description="Helical" evidence="8">
    <location>
        <begin position="71"/>
        <end position="90"/>
    </location>
</feature>
<keyword evidence="6 8" id="KW-1133">Transmembrane helix</keyword>
<comment type="similarity">
    <text evidence="2">Belongs to the auxin efflux carrier (TC 2.A.69) family.</text>
</comment>
<organism evidence="9 11">
    <name type="scientific">Aeromonas allosaccharophila</name>
    <dbReference type="NCBI Taxonomy" id="656"/>
    <lineage>
        <taxon>Bacteria</taxon>
        <taxon>Pseudomonadati</taxon>
        <taxon>Pseudomonadota</taxon>
        <taxon>Gammaproteobacteria</taxon>
        <taxon>Aeromonadales</taxon>
        <taxon>Aeromonadaceae</taxon>
        <taxon>Aeromonas</taxon>
    </lineage>
</organism>
<sequence length="316" mass="32987">MDLLASLLFSLSITGPICVVLLLGILLKRLGLLPDPFTESASRLVFQVTLPALLFLSILGTNFATMPSLWFIGYGLLATVISYLVLELLAGRFIGEQRLRGIFVQGSFRGNSAIIGLAYVQNAYGHEGLGAAAFYVGAVTVLYNILAVITLTRSLGGATGIRPILLGIIKNPLIIAIVAALPFTLLGIKMPQLLLTTGSYFANMTLPLALLCTGASLSLDALRGGAALAGWASIMRLCLIPAAFTLGAALLGFSHLELGILFLISATPTAAASYVMTRAMGGDSVLAANIIATTTLGSLVTTSLGATLMNYLGLMY</sequence>
<accession>A0A0T6UBN2</accession>
<dbReference type="EMBL" id="CP136584">
    <property type="protein sequence ID" value="WOE66068.1"/>
    <property type="molecule type" value="Genomic_DNA"/>
</dbReference>
<dbReference type="GO" id="GO:0005886">
    <property type="term" value="C:plasma membrane"/>
    <property type="evidence" value="ECO:0007669"/>
    <property type="project" value="UniProtKB-SubCell"/>
</dbReference>
<feature type="transmembrane region" description="Helical" evidence="8">
    <location>
        <begin position="48"/>
        <end position="65"/>
    </location>
</feature>
<reference evidence="10 12" key="2">
    <citation type="submission" date="2023-10" db="EMBL/GenBank/DDBJ databases">
        <title>Genome analysis of psychrotrophic aerobic bacterium Aeromonas allosaccharophila BIM B-1809 isolated from infected fish.</title>
        <authorList>
            <person name="Leanovich S.I."/>
            <person name="Sidarenka A.V."/>
            <person name="Akhremchuk A.E."/>
            <person name="Sikolenko M.A."/>
            <person name="Valentovich L.N."/>
        </authorList>
    </citation>
    <scope>NUCLEOTIDE SEQUENCE [LARGE SCALE GENOMIC DNA]</scope>
    <source>
        <strain evidence="10 12">BIM B-1809</strain>
    </source>
</reference>
<evidence type="ECO:0000313" key="9">
    <source>
        <dbReference type="EMBL" id="QPR54311.1"/>
    </source>
</evidence>
<evidence type="ECO:0000256" key="1">
    <source>
        <dbReference type="ARBA" id="ARBA00004651"/>
    </source>
</evidence>
<gene>
    <name evidence="9" type="ORF">I6G90_18130</name>
    <name evidence="10" type="ORF">RY972_18985</name>
</gene>
<dbReference type="Proteomes" id="UP000595101">
    <property type="component" value="Chromosome"/>
</dbReference>
<reference evidence="9 11" key="1">
    <citation type="submission" date="2020-12" db="EMBL/GenBank/DDBJ databases">
        <title>FDA dAtabase for Regulatory Grade micrObial Sequences (FDA-ARGOS): Supporting development and validation of Infectious Disease Dx tests.</title>
        <authorList>
            <person name="Sproer C."/>
            <person name="Gronow S."/>
            <person name="Severitt S."/>
            <person name="Schroder I."/>
            <person name="Tallon L."/>
            <person name="Sadzewicz L."/>
            <person name="Zhao X."/>
            <person name="Boylan J."/>
            <person name="Ott S."/>
            <person name="Bowen H."/>
            <person name="Vavikolanu K."/>
            <person name="Mehta A."/>
            <person name="Aluvathingal J."/>
            <person name="Nadendla S."/>
            <person name="Lowell S."/>
            <person name="Myers T."/>
            <person name="Yan Y."/>
            <person name="Sichtig H."/>
        </authorList>
    </citation>
    <scope>NUCLEOTIDE SEQUENCE [LARGE SCALE GENOMIC DNA]</scope>
    <source>
        <strain evidence="9 11">FDAARGOS_933</strain>
    </source>
</reference>
<evidence type="ECO:0000256" key="7">
    <source>
        <dbReference type="ARBA" id="ARBA00023136"/>
    </source>
</evidence>
<evidence type="ECO:0000256" key="2">
    <source>
        <dbReference type="ARBA" id="ARBA00010145"/>
    </source>
</evidence>
<evidence type="ECO:0000256" key="4">
    <source>
        <dbReference type="ARBA" id="ARBA00022475"/>
    </source>
</evidence>
<keyword evidence="3" id="KW-0813">Transport</keyword>
<evidence type="ECO:0000313" key="10">
    <source>
        <dbReference type="EMBL" id="WOE66068.1"/>
    </source>
</evidence>
<evidence type="ECO:0000256" key="8">
    <source>
        <dbReference type="SAM" id="Phobius"/>
    </source>
</evidence>
<name>A0A0T6UBN2_9GAMM</name>
<dbReference type="GeneID" id="60787567"/>
<feature type="transmembrane region" description="Helical" evidence="8">
    <location>
        <begin position="132"/>
        <end position="152"/>
    </location>
</feature>
<dbReference type="PANTHER" id="PTHR36838:SF4">
    <property type="entry name" value="AUXIN EFFLUX CARRIER FAMILY PROTEIN"/>
    <property type="match status" value="1"/>
</dbReference>
<feature type="transmembrane region" description="Helical" evidence="8">
    <location>
        <begin position="288"/>
        <end position="312"/>
    </location>
</feature>
<feature type="transmembrane region" description="Helical" evidence="8">
    <location>
        <begin position="200"/>
        <end position="222"/>
    </location>
</feature>
<evidence type="ECO:0000256" key="3">
    <source>
        <dbReference type="ARBA" id="ARBA00022448"/>
    </source>
</evidence>
<keyword evidence="7 8" id="KW-0472">Membrane</keyword>
<evidence type="ECO:0000256" key="5">
    <source>
        <dbReference type="ARBA" id="ARBA00022692"/>
    </source>
</evidence>
<feature type="transmembrane region" description="Helical" evidence="8">
    <location>
        <begin position="259"/>
        <end position="276"/>
    </location>
</feature>
<feature type="transmembrane region" description="Helical" evidence="8">
    <location>
        <begin position="164"/>
        <end position="188"/>
    </location>
</feature>
<feature type="transmembrane region" description="Helical" evidence="8">
    <location>
        <begin position="234"/>
        <end position="253"/>
    </location>
</feature>
<protein>
    <submittedName>
        <fullName evidence="9">AEC family transporter</fullName>
    </submittedName>
</protein>
<dbReference type="PANTHER" id="PTHR36838">
    <property type="entry name" value="AUXIN EFFLUX CARRIER FAMILY PROTEIN"/>
    <property type="match status" value="1"/>
</dbReference>
<evidence type="ECO:0000256" key="6">
    <source>
        <dbReference type="ARBA" id="ARBA00022989"/>
    </source>
</evidence>
<evidence type="ECO:0000313" key="11">
    <source>
        <dbReference type="Proteomes" id="UP000595101"/>
    </source>
</evidence>
<dbReference type="RefSeq" id="WP_058053362.1">
    <property type="nucleotide sequence ID" value="NZ_CAWOOK010000029.1"/>
</dbReference>